<evidence type="ECO:0000256" key="6">
    <source>
        <dbReference type="ARBA" id="ARBA00022786"/>
    </source>
</evidence>
<dbReference type="AlphaFoldDB" id="A0A210QI98"/>
<comment type="pathway">
    <text evidence="2">Protein modification; protein ubiquitination.</text>
</comment>
<dbReference type="GO" id="GO:0046872">
    <property type="term" value="F:metal ion binding"/>
    <property type="evidence" value="ECO:0007669"/>
    <property type="project" value="UniProtKB-KW"/>
</dbReference>
<dbReference type="OrthoDB" id="267517at2759"/>
<dbReference type="InterPro" id="IPR003111">
    <property type="entry name" value="Lon_prtase_N"/>
</dbReference>
<comment type="caution">
    <text evidence="12">The sequence shown here is derived from an EMBL/GenBank/DDBJ whole genome shotgun (WGS) entry which is preliminary data.</text>
</comment>
<feature type="domain" description="Lon N-terminal" evidence="10">
    <location>
        <begin position="109"/>
        <end position="362"/>
    </location>
</feature>
<evidence type="ECO:0000256" key="3">
    <source>
        <dbReference type="ARBA" id="ARBA00005293"/>
    </source>
</evidence>
<dbReference type="EMBL" id="NEDP02003604">
    <property type="protein sequence ID" value="OWF48321.1"/>
    <property type="molecule type" value="Genomic_DNA"/>
</dbReference>
<dbReference type="Gene3D" id="1.20.58.1480">
    <property type="match status" value="1"/>
</dbReference>
<evidence type="ECO:0000256" key="8">
    <source>
        <dbReference type="ARBA" id="ARBA00023242"/>
    </source>
</evidence>
<evidence type="ECO:0000256" key="9">
    <source>
        <dbReference type="SAM" id="MobiDB-lite"/>
    </source>
</evidence>
<dbReference type="Proteomes" id="UP000242188">
    <property type="component" value="Unassembled WGS sequence"/>
</dbReference>
<dbReference type="STRING" id="6573.A0A210QI98"/>
<dbReference type="Gene3D" id="2.170.150.20">
    <property type="entry name" value="Peptide methionine sulfoxide reductase"/>
    <property type="match status" value="1"/>
</dbReference>
<dbReference type="InterPro" id="IPR046336">
    <property type="entry name" value="Lon_prtase_N_sf"/>
</dbReference>
<dbReference type="GO" id="GO:0016567">
    <property type="term" value="P:protein ubiquitination"/>
    <property type="evidence" value="ECO:0007669"/>
    <property type="project" value="UniProtKB-UniPathway"/>
</dbReference>
<gene>
    <name evidence="12" type="ORF">KP79_PYT11826</name>
</gene>
<dbReference type="PROSITE" id="PS51788">
    <property type="entry name" value="CULT"/>
    <property type="match status" value="1"/>
</dbReference>
<protein>
    <recommendedName>
        <fullName evidence="4">Protein cereblon</fullName>
    </recommendedName>
</protein>
<feature type="domain" description="CULT" evidence="11">
    <location>
        <begin position="361"/>
        <end position="468"/>
    </location>
</feature>
<evidence type="ECO:0000256" key="7">
    <source>
        <dbReference type="ARBA" id="ARBA00022833"/>
    </source>
</evidence>
<dbReference type="PANTHER" id="PTHR46732">
    <property type="entry name" value="ATP-DEPENDENT PROTEASE LA (LON) DOMAIN PROTEIN"/>
    <property type="match status" value="1"/>
</dbReference>
<accession>A0A210QI98</accession>
<dbReference type="Pfam" id="PF03226">
    <property type="entry name" value="Yippee-Mis18"/>
    <property type="match status" value="1"/>
</dbReference>
<evidence type="ECO:0000313" key="13">
    <source>
        <dbReference type="Proteomes" id="UP000242188"/>
    </source>
</evidence>
<dbReference type="PANTHER" id="PTHR46732:SF8">
    <property type="entry name" value="ATP-DEPENDENT PROTEASE LA (LON) DOMAIN PROTEIN"/>
    <property type="match status" value="1"/>
</dbReference>
<feature type="compositionally biased region" description="Acidic residues" evidence="9">
    <location>
        <begin position="19"/>
        <end position="38"/>
    </location>
</feature>
<evidence type="ECO:0000256" key="1">
    <source>
        <dbReference type="ARBA" id="ARBA00004123"/>
    </source>
</evidence>
<dbReference type="SMART" id="SM00464">
    <property type="entry name" value="LON"/>
    <property type="match status" value="1"/>
</dbReference>
<dbReference type="Pfam" id="PF02190">
    <property type="entry name" value="LON_substr_bdg"/>
    <property type="match status" value="1"/>
</dbReference>
<keyword evidence="8" id="KW-0539">Nucleus</keyword>
<name>A0A210QI98_MIZYE</name>
<dbReference type="SUPFAM" id="SSF88697">
    <property type="entry name" value="PUA domain-like"/>
    <property type="match status" value="1"/>
</dbReference>
<dbReference type="FunFam" id="2.170.150.20:FF:000007">
    <property type="entry name" value="Protein cereblon"/>
    <property type="match status" value="1"/>
</dbReference>
<sequence>MADDLLPLLGINMGNGDGHDDEDGEEDDEVNMMEDIEIEPAVNNEDGNMPDNSPVQKPEIKKSTKKTKRQQSIPITFDSSLPTSHSYLGNDLEEVRGRTIHDDNSLVTLPIIQLPGMVLIPGQTIPLHLFHQHTVAMIKGVVDTDKTFGVVTFRHTHEEGAHTMATIGTTAEIFSVRDETDDDTGLSTVRVKAKGRQRFHIVDTKRSPTGILIGKVKILPEKILPDCLEGARPPSHCKFCCPDLDSVVKTCTAVDRQGNILTSVAMVKNRKVNKFTAAHYTWWPPWVYKMYDADLVMQRTKEELHKWNETLRPENMPQDPVELSYWVTQNLPLDDGLRINLLSIDSAIQRLRCALSIIGKCSVLCCKGCGCQVANKNDVFSLSIEGPLGAYVNPGGYVHETMTVHKSQNLNLIGRPSTEHSWFPGYAWTIAQCRRCSSHMGWKFTSTLKELKPQKFWGLTRSSVVPGLHNLDEGDEEWMPVM</sequence>
<dbReference type="PROSITE" id="PS51787">
    <property type="entry name" value="LON_N"/>
    <property type="match status" value="1"/>
</dbReference>
<evidence type="ECO:0000256" key="2">
    <source>
        <dbReference type="ARBA" id="ARBA00004906"/>
    </source>
</evidence>
<reference evidence="12 13" key="1">
    <citation type="journal article" date="2017" name="Nat. Ecol. Evol.">
        <title>Scallop genome provides insights into evolution of bilaterian karyotype and development.</title>
        <authorList>
            <person name="Wang S."/>
            <person name="Zhang J."/>
            <person name="Jiao W."/>
            <person name="Li J."/>
            <person name="Xun X."/>
            <person name="Sun Y."/>
            <person name="Guo X."/>
            <person name="Huan P."/>
            <person name="Dong B."/>
            <person name="Zhang L."/>
            <person name="Hu X."/>
            <person name="Sun X."/>
            <person name="Wang J."/>
            <person name="Zhao C."/>
            <person name="Wang Y."/>
            <person name="Wang D."/>
            <person name="Huang X."/>
            <person name="Wang R."/>
            <person name="Lv J."/>
            <person name="Li Y."/>
            <person name="Zhang Z."/>
            <person name="Liu B."/>
            <person name="Lu W."/>
            <person name="Hui Y."/>
            <person name="Liang J."/>
            <person name="Zhou Z."/>
            <person name="Hou R."/>
            <person name="Li X."/>
            <person name="Liu Y."/>
            <person name="Li H."/>
            <person name="Ning X."/>
            <person name="Lin Y."/>
            <person name="Zhao L."/>
            <person name="Xing Q."/>
            <person name="Dou J."/>
            <person name="Li Y."/>
            <person name="Mao J."/>
            <person name="Guo H."/>
            <person name="Dou H."/>
            <person name="Li T."/>
            <person name="Mu C."/>
            <person name="Jiang W."/>
            <person name="Fu Q."/>
            <person name="Fu X."/>
            <person name="Miao Y."/>
            <person name="Liu J."/>
            <person name="Yu Q."/>
            <person name="Li R."/>
            <person name="Liao H."/>
            <person name="Li X."/>
            <person name="Kong Y."/>
            <person name="Jiang Z."/>
            <person name="Chourrout D."/>
            <person name="Li R."/>
            <person name="Bao Z."/>
        </authorList>
    </citation>
    <scope>NUCLEOTIDE SEQUENCE [LARGE SCALE GENOMIC DNA]</scope>
    <source>
        <strain evidence="12 13">PY_sf001</strain>
    </source>
</reference>
<proteinExistence type="inferred from homology"/>
<comment type="similarity">
    <text evidence="3">Belongs to the CRBN family.</text>
</comment>
<keyword evidence="13" id="KW-1185">Reference proteome</keyword>
<evidence type="ECO:0000313" key="12">
    <source>
        <dbReference type="EMBL" id="OWF48321.1"/>
    </source>
</evidence>
<evidence type="ECO:0000259" key="11">
    <source>
        <dbReference type="PROSITE" id="PS51788"/>
    </source>
</evidence>
<dbReference type="UniPathway" id="UPA00143"/>
<keyword evidence="7" id="KW-0862">Zinc</keyword>
<keyword evidence="6" id="KW-0833">Ubl conjugation pathway</keyword>
<evidence type="ECO:0000259" key="10">
    <source>
        <dbReference type="PROSITE" id="PS51787"/>
    </source>
</evidence>
<dbReference type="GO" id="GO:0005634">
    <property type="term" value="C:nucleus"/>
    <property type="evidence" value="ECO:0007669"/>
    <property type="project" value="UniProtKB-SubCell"/>
</dbReference>
<evidence type="ECO:0000256" key="5">
    <source>
        <dbReference type="ARBA" id="ARBA00022723"/>
    </source>
</evidence>
<dbReference type="Gene3D" id="2.30.130.40">
    <property type="entry name" value="LON domain-like"/>
    <property type="match status" value="1"/>
</dbReference>
<dbReference type="CDD" id="cd15777">
    <property type="entry name" value="CRBN_C_like"/>
    <property type="match status" value="1"/>
</dbReference>
<evidence type="ECO:0000256" key="4">
    <source>
        <dbReference type="ARBA" id="ARBA00014394"/>
    </source>
</evidence>
<dbReference type="InterPro" id="IPR015947">
    <property type="entry name" value="PUA-like_sf"/>
</dbReference>
<dbReference type="InterPro" id="IPR004910">
    <property type="entry name" value="Yippee/Mis18/Cereblon"/>
</dbReference>
<comment type="subcellular location">
    <subcellularLocation>
        <location evidence="1">Nucleus</location>
    </subcellularLocation>
</comment>
<feature type="region of interest" description="Disordered" evidence="9">
    <location>
        <begin position="1"/>
        <end position="80"/>
    </location>
</feature>
<organism evidence="12 13">
    <name type="scientific">Mizuhopecten yessoensis</name>
    <name type="common">Japanese scallop</name>
    <name type="synonym">Patinopecten yessoensis</name>
    <dbReference type="NCBI Taxonomy" id="6573"/>
    <lineage>
        <taxon>Eukaryota</taxon>
        <taxon>Metazoa</taxon>
        <taxon>Spiralia</taxon>
        <taxon>Lophotrochozoa</taxon>
        <taxon>Mollusca</taxon>
        <taxon>Bivalvia</taxon>
        <taxon>Autobranchia</taxon>
        <taxon>Pteriomorphia</taxon>
        <taxon>Pectinida</taxon>
        <taxon>Pectinoidea</taxon>
        <taxon>Pectinidae</taxon>
        <taxon>Mizuhopecten</taxon>
    </lineage>
</organism>
<dbReference type="InterPro" id="IPR034750">
    <property type="entry name" value="CULT"/>
</dbReference>
<keyword evidence="5" id="KW-0479">Metal-binding</keyword>